<dbReference type="RefSeq" id="WP_074981940.1">
    <property type="nucleotide sequence ID" value="NZ_CADFGN010000001.1"/>
</dbReference>
<reference evidence="2 3" key="1">
    <citation type="submission" date="2016-10" db="EMBL/GenBank/DDBJ databases">
        <authorList>
            <person name="Varghese N."/>
            <person name="Submissions S."/>
        </authorList>
    </citation>
    <scope>NUCLEOTIDE SEQUENCE [LARGE SCALE GENOMIC DNA]</scope>
    <source>
        <strain evidence="2 3">LMG 22274</strain>
    </source>
</reference>
<gene>
    <name evidence="2" type="ORF">SAMN05216550_103186</name>
</gene>
<dbReference type="GO" id="GO:0006826">
    <property type="term" value="P:iron ion transport"/>
    <property type="evidence" value="ECO:0007669"/>
    <property type="project" value="InterPro"/>
</dbReference>
<name>A0AAQ1JSS5_9BURK</name>
<dbReference type="CDD" id="cd16830">
    <property type="entry name" value="HemS-like_N"/>
    <property type="match status" value="1"/>
</dbReference>
<protein>
    <submittedName>
        <fullName evidence="2">Hemin transport protein</fullName>
    </submittedName>
</protein>
<evidence type="ECO:0000259" key="1">
    <source>
        <dbReference type="Pfam" id="PF05171"/>
    </source>
</evidence>
<evidence type="ECO:0000313" key="2">
    <source>
        <dbReference type="EMBL" id="SEJ21470.1"/>
    </source>
</evidence>
<dbReference type="CDD" id="cd16831">
    <property type="entry name" value="HemS-like_C"/>
    <property type="match status" value="1"/>
</dbReference>
<dbReference type="Pfam" id="PF05171">
    <property type="entry name" value="HemS"/>
    <property type="match status" value="2"/>
</dbReference>
<dbReference type="AlphaFoldDB" id="A0AAQ1JSS5"/>
<dbReference type="SUPFAM" id="SSF144064">
    <property type="entry name" value="Heme iron utilization protein-like"/>
    <property type="match status" value="1"/>
</dbReference>
<feature type="domain" description="Haemin-degrading HemS/ChuX" evidence="1">
    <location>
        <begin position="220"/>
        <end position="352"/>
    </location>
</feature>
<dbReference type="EMBL" id="FNZM01000003">
    <property type="protein sequence ID" value="SEJ21470.1"/>
    <property type="molecule type" value="Genomic_DNA"/>
</dbReference>
<evidence type="ECO:0000313" key="3">
    <source>
        <dbReference type="Proteomes" id="UP000183529"/>
    </source>
</evidence>
<sequence length="367" mass="40453">MNQATTPTASHPASLALLRDAFNELRTARKLRHREAAAELGVSEAQALAAFVGEHVVRLDDRFVELFEAMPTLGEVMVLTRNEAAVHEKTGRFEKMTRSGQVGLTVGRAIDLRIFYGKWASAFAVRETYDDGVRKSLQFFDAQGVAVTKVYLRDASDHAAFDALIERHTAQPQVAGLSVVRATARAPQRADAQIDVEGFRAAWAAMQDTHEFFDILKKFGVTRVQALRLADPQYAEPIATDAIDALFESAARTRLPIMVFVGNHGMIQIHTGPVRTIRRMGPWLNVLDPDFSLHLRTNLVAQAWIVRKPTTDGVVTSVELFDADGENVAMLFGARKPGNPELAGWRDAVSALARIERNERNEQGGAA</sequence>
<proteinExistence type="predicted"/>
<comment type="caution">
    <text evidence="2">The sequence shown here is derived from an EMBL/GenBank/DDBJ whole genome shotgun (WGS) entry which is preliminary data.</text>
</comment>
<organism evidence="2 3">
    <name type="scientific">Paraburkholderia tropica</name>
    <dbReference type="NCBI Taxonomy" id="92647"/>
    <lineage>
        <taxon>Bacteria</taxon>
        <taxon>Pseudomonadati</taxon>
        <taxon>Pseudomonadota</taxon>
        <taxon>Betaproteobacteria</taxon>
        <taxon>Burkholderiales</taxon>
        <taxon>Burkholderiaceae</taxon>
        <taxon>Paraburkholderia</taxon>
    </lineage>
</organism>
<dbReference type="InterPro" id="IPR007845">
    <property type="entry name" value="HemS/ChuX_dom"/>
</dbReference>
<dbReference type="Proteomes" id="UP000183529">
    <property type="component" value="Unassembled WGS sequence"/>
</dbReference>
<accession>A0AAQ1JSS5</accession>
<feature type="domain" description="Haemin-degrading HemS/ChuX" evidence="1">
    <location>
        <begin position="41"/>
        <end position="167"/>
    </location>
</feature>
<dbReference type="Gene3D" id="3.40.1570.10">
    <property type="entry name" value="HemS/ChuS/ChuX like domains"/>
    <property type="match status" value="2"/>
</dbReference>
<dbReference type="InterPro" id="IPR053733">
    <property type="entry name" value="Heme_Transport_Util_sf"/>
</dbReference>